<dbReference type="RefSeq" id="WP_073342605.1">
    <property type="nucleotide sequence ID" value="NZ_BKAW01000003.1"/>
</dbReference>
<keyword evidence="3" id="KW-1185">Reference proteome</keyword>
<feature type="domain" description="CYTH" evidence="1">
    <location>
        <begin position="4"/>
        <end position="191"/>
    </location>
</feature>
<dbReference type="CDD" id="cd07762">
    <property type="entry name" value="CYTH-like_Pase_1"/>
    <property type="match status" value="1"/>
</dbReference>
<dbReference type="EMBL" id="BKAW01000003">
    <property type="protein sequence ID" value="GEQ02080.1"/>
    <property type="molecule type" value="Genomic_DNA"/>
</dbReference>
<dbReference type="InterPro" id="IPR009195">
    <property type="entry name" value="Uncharacterised_YjbK"/>
</dbReference>
<accession>A0AB34AG04</accession>
<reference evidence="2 3" key="1">
    <citation type="submission" date="2019-07" db="EMBL/GenBank/DDBJ databases">
        <title>Whole genome shotgun sequence of Staphylococcus cohnii subsp. urealyticus NBRC 109766.</title>
        <authorList>
            <person name="Hosoyama A."/>
            <person name="Uohara A."/>
            <person name="Ohji S."/>
            <person name="Ichikawa N."/>
        </authorList>
    </citation>
    <scope>NUCLEOTIDE SEQUENCE [LARGE SCALE GENOMIC DNA]</scope>
    <source>
        <strain evidence="2 3">NBRC 109766</strain>
    </source>
</reference>
<dbReference type="PIRSF" id="PIRSF012526">
    <property type="entry name" value="CYTH_UCP012526"/>
    <property type="match status" value="1"/>
</dbReference>
<name>A0AB34AG04_STAUR</name>
<dbReference type="Proteomes" id="UP000321839">
    <property type="component" value="Unassembled WGS sequence"/>
</dbReference>
<comment type="caution">
    <text evidence="2">The sequence shown here is derived from an EMBL/GenBank/DDBJ whole genome shotgun (WGS) entry which is preliminary data.</text>
</comment>
<dbReference type="SUPFAM" id="SSF55154">
    <property type="entry name" value="CYTH-like phosphatases"/>
    <property type="match status" value="1"/>
</dbReference>
<dbReference type="PROSITE" id="PS51707">
    <property type="entry name" value="CYTH"/>
    <property type="match status" value="1"/>
</dbReference>
<evidence type="ECO:0000259" key="1">
    <source>
        <dbReference type="PROSITE" id="PS51707"/>
    </source>
</evidence>
<dbReference type="Gene3D" id="2.40.320.10">
    <property type="entry name" value="Hypothetical Protein Pfu-838710-001"/>
    <property type="match status" value="1"/>
</dbReference>
<dbReference type="SMART" id="SM01118">
    <property type="entry name" value="CYTH"/>
    <property type="match status" value="1"/>
</dbReference>
<protein>
    <submittedName>
        <fullName evidence="2">Adenylate cyclase</fullName>
    </submittedName>
</protein>
<sequence length="194" mass="23048">MATNNEIEFKQLLSEDDYQTIYNTYFLNIKPFSQTNYYIDTLNFDLKSHQSALRIRVKDDAYEMTLKVPAEIGLMEYNFDTIVEPKLNKHIKSQDLPQDILNQLLKMDVDIDALIVLGDLTTERIEKEINGNLLVLDKNYYLDFQDFELEYEVNDYNEGLVQFKSILNQFNINHEIPNNKVQRFFNRKRKLNNS</sequence>
<gene>
    <name evidence="2" type="ORF">SCO02_05210</name>
</gene>
<dbReference type="Pfam" id="PF01928">
    <property type="entry name" value="CYTH"/>
    <property type="match status" value="1"/>
</dbReference>
<dbReference type="InterPro" id="IPR033469">
    <property type="entry name" value="CYTH-like_dom_sf"/>
</dbReference>
<evidence type="ECO:0000313" key="3">
    <source>
        <dbReference type="Proteomes" id="UP000321839"/>
    </source>
</evidence>
<organism evidence="2 3">
    <name type="scientific">Staphylococcus ureilyticus</name>
    <name type="common">Staphylococcus cohnii subsp. urealyticus</name>
    <dbReference type="NCBI Taxonomy" id="94138"/>
    <lineage>
        <taxon>Bacteria</taxon>
        <taxon>Bacillati</taxon>
        <taxon>Bacillota</taxon>
        <taxon>Bacilli</taxon>
        <taxon>Bacillales</taxon>
        <taxon>Staphylococcaceae</taxon>
        <taxon>Staphylococcus</taxon>
        <taxon>Staphylococcus cohnii species complex</taxon>
    </lineage>
</organism>
<dbReference type="InterPro" id="IPR023577">
    <property type="entry name" value="CYTH_domain"/>
</dbReference>
<dbReference type="AlphaFoldDB" id="A0AB34AG04"/>
<evidence type="ECO:0000313" key="2">
    <source>
        <dbReference type="EMBL" id="GEQ02080.1"/>
    </source>
</evidence>
<proteinExistence type="predicted"/>